<gene>
    <name evidence="1" type="ORF">PEVE_00027277</name>
</gene>
<reference evidence="1 2" key="1">
    <citation type="submission" date="2022-05" db="EMBL/GenBank/DDBJ databases">
        <authorList>
            <consortium name="Genoscope - CEA"/>
            <person name="William W."/>
        </authorList>
    </citation>
    <scope>NUCLEOTIDE SEQUENCE [LARGE SCALE GENOMIC DNA]</scope>
</reference>
<name>A0ABN8SRH9_9CNID</name>
<comment type="caution">
    <text evidence="1">The sequence shown here is derived from an EMBL/GenBank/DDBJ whole genome shotgun (WGS) entry which is preliminary data.</text>
</comment>
<sequence>LNSSPVCFGAKNNHFGRFYVPVSRLAAIKLVHLYGYVSCDTRHTSNWSYWGCGDKMQAQVSVTITTTANRILLPPKQFLTIPSLEWYKIPGYNSVSPELILSVLSTPNWISSEQELLLWYGEDLVNFSEDDNGGTVCVNVYALFLSQVLKSGLVYMPQISLLYVRIGEIIPKGSFFVLLVGFPNANSFFQSKIGWRKVNKWPVCFEAKGSQFGRFYDPGGRLAAVKLVHLYGYVSCHAASPTYWSYWGCGDNKWKGLNTQVNVVITDSNNHILLPPIQLQKISSLKWYKVPGYNSLSPELVLHFFTSPKWVHPNQELRLWYGEDLVKINGDNGGKVCADVYALFV</sequence>
<organism evidence="1 2">
    <name type="scientific">Porites evermanni</name>
    <dbReference type="NCBI Taxonomy" id="104178"/>
    <lineage>
        <taxon>Eukaryota</taxon>
        <taxon>Metazoa</taxon>
        <taxon>Cnidaria</taxon>
        <taxon>Anthozoa</taxon>
        <taxon>Hexacorallia</taxon>
        <taxon>Scleractinia</taxon>
        <taxon>Fungiina</taxon>
        <taxon>Poritidae</taxon>
        <taxon>Porites</taxon>
    </lineage>
</organism>
<protein>
    <submittedName>
        <fullName evidence="1">Uncharacterized protein</fullName>
    </submittedName>
</protein>
<dbReference type="Proteomes" id="UP001159427">
    <property type="component" value="Unassembled WGS sequence"/>
</dbReference>
<evidence type="ECO:0000313" key="2">
    <source>
        <dbReference type="Proteomes" id="UP001159427"/>
    </source>
</evidence>
<evidence type="ECO:0000313" key="1">
    <source>
        <dbReference type="EMBL" id="CAH3194169.1"/>
    </source>
</evidence>
<keyword evidence="2" id="KW-1185">Reference proteome</keyword>
<dbReference type="EMBL" id="CALNXI010003739">
    <property type="protein sequence ID" value="CAH3194169.1"/>
    <property type="molecule type" value="Genomic_DNA"/>
</dbReference>
<accession>A0ABN8SRH9</accession>
<feature type="non-terminal residue" evidence="1">
    <location>
        <position position="1"/>
    </location>
</feature>
<proteinExistence type="predicted"/>